<dbReference type="GO" id="GO:0005576">
    <property type="term" value="C:extracellular region"/>
    <property type="evidence" value="ECO:0007669"/>
    <property type="project" value="InterPro"/>
</dbReference>
<keyword evidence="1" id="KW-0732">Signal</keyword>
<feature type="chain" id="PRO_5005894380" evidence="1">
    <location>
        <begin position="24"/>
        <end position="213"/>
    </location>
</feature>
<feature type="signal peptide" evidence="1">
    <location>
        <begin position="1"/>
        <end position="23"/>
    </location>
</feature>
<dbReference type="CDD" id="cd05382">
    <property type="entry name" value="CAP_GAPR1-like"/>
    <property type="match status" value="1"/>
</dbReference>
<dbReference type="InterPro" id="IPR018244">
    <property type="entry name" value="Allrgn_V5/Tpx1_CS"/>
</dbReference>
<protein>
    <submittedName>
        <fullName evidence="4">SCP domain-containing protein</fullName>
    </submittedName>
</protein>
<evidence type="ECO:0000259" key="2">
    <source>
        <dbReference type="SMART" id="SM00198"/>
    </source>
</evidence>
<dbReference type="PANTHER" id="PTHR10334">
    <property type="entry name" value="CYSTEINE-RICH SECRETORY PROTEIN-RELATED"/>
    <property type="match status" value="1"/>
</dbReference>
<dbReference type="WBParaSite" id="SPAL_0000606700.1">
    <property type="protein sequence ID" value="SPAL_0000606700.1"/>
    <property type="gene ID" value="SPAL_0000606700"/>
</dbReference>
<dbReference type="InterPro" id="IPR001283">
    <property type="entry name" value="CRISP-related"/>
</dbReference>
<dbReference type="FunFam" id="3.40.33.10:FF:000002">
    <property type="entry name" value="Golgi-associated plant pathogenesis-related protein 1"/>
    <property type="match status" value="1"/>
</dbReference>
<dbReference type="InterPro" id="IPR034113">
    <property type="entry name" value="SCP_GAPR1-like"/>
</dbReference>
<dbReference type="PROSITE" id="PS01009">
    <property type="entry name" value="CRISP_1"/>
    <property type="match status" value="1"/>
</dbReference>
<name>A0A0N5BJE1_STREA</name>
<dbReference type="SMART" id="SM00198">
    <property type="entry name" value="SCP"/>
    <property type="match status" value="1"/>
</dbReference>
<evidence type="ECO:0000313" key="3">
    <source>
        <dbReference type="Proteomes" id="UP000046392"/>
    </source>
</evidence>
<evidence type="ECO:0000313" key="4">
    <source>
        <dbReference type="WBParaSite" id="SPAL_0000606700.1"/>
    </source>
</evidence>
<keyword evidence="3" id="KW-1185">Reference proteome</keyword>
<evidence type="ECO:0000256" key="1">
    <source>
        <dbReference type="SAM" id="SignalP"/>
    </source>
</evidence>
<proteinExistence type="predicted"/>
<dbReference type="InterPro" id="IPR014044">
    <property type="entry name" value="CAP_dom"/>
</dbReference>
<dbReference type="PRINTS" id="PR00837">
    <property type="entry name" value="V5TPXLIKE"/>
</dbReference>
<dbReference type="Pfam" id="PF00188">
    <property type="entry name" value="CAP"/>
    <property type="match status" value="1"/>
</dbReference>
<dbReference type="AlphaFoldDB" id="A0A0N5BJE1"/>
<dbReference type="Proteomes" id="UP000046392">
    <property type="component" value="Unplaced"/>
</dbReference>
<organism evidence="3 4">
    <name type="scientific">Strongyloides papillosus</name>
    <name type="common">Intestinal threadworm</name>
    <dbReference type="NCBI Taxonomy" id="174720"/>
    <lineage>
        <taxon>Eukaryota</taxon>
        <taxon>Metazoa</taxon>
        <taxon>Ecdysozoa</taxon>
        <taxon>Nematoda</taxon>
        <taxon>Chromadorea</taxon>
        <taxon>Rhabditida</taxon>
        <taxon>Tylenchina</taxon>
        <taxon>Panagrolaimomorpha</taxon>
        <taxon>Strongyloidoidea</taxon>
        <taxon>Strongyloididae</taxon>
        <taxon>Strongyloides</taxon>
    </lineage>
</organism>
<accession>A0A0N5BJE1</accession>
<dbReference type="Gene3D" id="3.40.33.10">
    <property type="entry name" value="CAP"/>
    <property type="match status" value="1"/>
</dbReference>
<reference evidence="4" key="1">
    <citation type="submission" date="2017-02" db="UniProtKB">
        <authorList>
            <consortium name="WormBaseParasite"/>
        </authorList>
    </citation>
    <scope>IDENTIFICATION</scope>
</reference>
<dbReference type="SUPFAM" id="SSF55797">
    <property type="entry name" value="PR-1-like"/>
    <property type="match status" value="1"/>
</dbReference>
<feature type="domain" description="SCP" evidence="2">
    <location>
        <begin position="71"/>
        <end position="202"/>
    </location>
</feature>
<sequence>MNNLTFSALLISALVGISCLSYAQSHGAPGSKTFGFDMSSIKGNNEFSNKIFDKIWEGFNYESDSKNGFKDMKDRILKESNEYRAAHDAKPLSVDPAIEKKAQAYAEHLAKIGQMVHDPKNHQDKLGENLAFGSPVIAHIGVKLWYDEIKDYNFNSQGFKHGTGHFTQLVWKSSSKVGCGVAAGSSGVFTVCKYSPPGNLQGAYKENVSPKKA</sequence>
<dbReference type="InterPro" id="IPR035940">
    <property type="entry name" value="CAP_sf"/>
</dbReference>